<feature type="domain" description="Cytochrome c-552/4" evidence="5">
    <location>
        <begin position="157"/>
        <end position="195"/>
    </location>
</feature>
<feature type="signal peptide" evidence="3">
    <location>
        <begin position="1"/>
        <end position="22"/>
    </location>
</feature>
<dbReference type="RefSeq" id="WP_188750463.1">
    <property type="nucleotide sequence ID" value="NZ_BMIJ01000007.1"/>
</dbReference>
<dbReference type="InterPro" id="IPR036280">
    <property type="entry name" value="Multihaem_cyt_sf"/>
</dbReference>
<keyword evidence="2" id="KW-0802">TPR repeat</keyword>
<reference evidence="7" key="1">
    <citation type="journal article" date="2019" name="Int. J. Syst. Evol. Microbiol.">
        <title>The Global Catalogue of Microorganisms (GCM) 10K type strain sequencing project: providing services to taxonomists for standard genome sequencing and annotation.</title>
        <authorList>
            <consortium name="The Broad Institute Genomics Platform"/>
            <consortium name="The Broad Institute Genome Sequencing Center for Infectious Disease"/>
            <person name="Wu L."/>
            <person name="Ma J."/>
        </authorList>
    </citation>
    <scope>NUCLEOTIDE SEQUENCE [LARGE SCALE GENOMIC DNA]</scope>
    <source>
        <strain evidence="7">CGMCC 1.15341</strain>
    </source>
</reference>
<dbReference type="EMBL" id="BMIJ01000007">
    <property type="protein sequence ID" value="GGC04790.1"/>
    <property type="molecule type" value="Genomic_DNA"/>
</dbReference>
<proteinExistence type="predicted"/>
<evidence type="ECO:0000256" key="3">
    <source>
        <dbReference type="SAM" id="SignalP"/>
    </source>
</evidence>
<protein>
    <recommendedName>
        <fullName evidence="8">CXXCH cytochrome family protein</fullName>
    </recommendedName>
</protein>
<name>A0ABQ1KRG1_9GAMM</name>
<dbReference type="SMART" id="SM00028">
    <property type="entry name" value="TPR"/>
    <property type="match status" value="2"/>
</dbReference>
<organism evidence="6 7">
    <name type="scientific">Marinobacterium zhoushanense</name>
    <dbReference type="NCBI Taxonomy" id="1679163"/>
    <lineage>
        <taxon>Bacteria</taxon>
        <taxon>Pseudomonadati</taxon>
        <taxon>Pseudomonadota</taxon>
        <taxon>Gammaproteobacteria</taxon>
        <taxon>Oceanospirillales</taxon>
        <taxon>Oceanospirillaceae</taxon>
        <taxon>Marinobacterium</taxon>
    </lineage>
</organism>
<keyword evidence="1 3" id="KW-0732">Signal</keyword>
<dbReference type="Gene3D" id="1.25.40.10">
    <property type="entry name" value="Tetratricopeptide repeat domain"/>
    <property type="match status" value="1"/>
</dbReference>
<dbReference type="PROSITE" id="PS50005">
    <property type="entry name" value="TPR"/>
    <property type="match status" value="1"/>
</dbReference>
<dbReference type="InterPro" id="IPR023155">
    <property type="entry name" value="Cyt_c-552/4"/>
</dbReference>
<dbReference type="PANTHER" id="PTHR35038:SF8">
    <property type="entry name" value="C-TYPE POLYHEME CYTOCHROME OMCC"/>
    <property type="match status" value="1"/>
</dbReference>
<dbReference type="Pfam" id="PF09699">
    <property type="entry name" value="Paired_CXXCH_1"/>
    <property type="match status" value="1"/>
</dbReference>
<dbReference type="PANTHER" id="PTHR35038">
    <property type="entry name" value="DISSIMILATORY SULFITE REDUCTASE SIRA"/>
    <property type="match status" value="1"/>
</dbReference>
<dbReference type="InterPro" id="IPR010177">
    <property type="entry name" value="Paired_CXXCH_1"/>
</dbReference>
<dbReference type="InterPro" id="IPR019734">
    <property type="entry name" value="TPR_rpt"/>
</dbReference>
<feature type="chain" id="PRO_5047517605" description="CXXCH cytochrome family protein" evidence="3">
    <location>
        <begin position="23"/>
        <end position="693"/>
    </location>
</feature>
<evidence type="ECO:0000259" key="5">
    <source>
        <dbReference type="Pfam" id="PF13435"/>
    </source>
</evidence>
<evidence type="ECO:0000313" key="6">
    <source>
        <dbReference type="EMBL" id="GGC04790.1"/>
    </source>
</evidence>
<evidence type="ECO:0000313" key="7">
    <source>
        <dbReference type="Proteomes" id="UP000629025"/>
    </source>
</evidence>
<dbReference type="SUPFAM" id="SSF48695">
    <property type="entry name" value="Multiheme cytochromes"/>
    <property type="match status" value="1"/>
</dbReference>
<evidence type="ECO:0000256" key="2">
    <source>
        <dbReference type="PROSITE-ProRule" id="PRU00339"/>
    </source>
</evidence>
<dbReference type="InterPro" id="IPR011990">
    <property type="entry name" value="TPR-like_helical_dom_sf"/>
</dbReference>
<dbReference type="InterPro" id="IPR051829">
    <property type="entry name" value="Multiheme_Cytochr_ET"/>
</dbReference>
<feature type="domain" description="Cytochrome c-552/4" evidence="5">
    <location>
        <begin position="25"/>
        <end position="51"/>
    </location>
</feature>
<gene>
    <name evidence="6" type="ORF">GCM10011352_33690</name>
</gene>
<dbReference type="SUPFAM" id="SSF48452">
    <property type="entry name" value="TPR-like"/>
    <property type="match status" value="1"/>
</dbReference>
<evidence type="ECO:0000259" key="4">
    <source>
        <dbReference type="Pfam" id="PF09699"/>
    </source>
</evidence>
<feature type="domain" description="Doubled CXXCH motif" evidence="4">
    <location>
        <begin position="305"/>
        <end position="332"/>
    </location>
</feature>
<feature type="repeat" description="TPR" evidence="2">
    <location>
        <begin position="608"/>
        <end position="641"/>
    </location>
</feature>
<dbReference type="Proteomes" id="UP000629025">
    <property type="component" value="Unassembled WGS sequence"/>
</dbReference>
<dbReference type="Pfam" id="PF14559">
    <property type="entry name" value="TPR_19"/>
    <property type="match status" value="2"/>
</dbReference>
<keyword evidence="7" id="KW-1185">Reference proteome</keyword>
<sequence>MRALLPTLLLLIAALAPSPASADSCAACHPQESARWQQSQHAVAMQIANENSVLGDFSGHYADNGIKAEFQHANGRFGLRLTEQGEAQQWNVRYTFGVYPLQQYLIDMGDGRLQALNIAWDSRPEAKGGQRWFRLDEPEQQIPGSPLHWRGVYQNWNSMCADCHTTALVKGYSADRDRYDTRYDRLGVGCSACHSQAEAHAEAAKSGQSLSAGLDLKARGAWLTGSELHPPRHIGEPSSTDQIQVCGRCHALRTRLSPNLGGQLGDEYSLNRLFAPLYYPDGRVREEVFVLGSFLQSPMYQAGVVCSNCHDPHSGKTRLEGNALCSQCHAAASFDRVEHHRHPLGSEGARCVSCHMPQTTYMQVDARREHNFTTPDPLTAAQAGSPDPCLACHQDRDRNWSAKQVSQLWPNHRERSDWFSVQRAALPVMKAFLENNERAPLLRASLLEMQAPQLAHEAPALVAAQLDSESTLLRESAWRAALDLPADSLAQFADKGLSDPTLAVRLAAFETLLQRRALPEESNEVRQEYERYLNEIADRPAGRTLKARYALLSGQSEQAERDLNLALEMDQGYLPARLVLSDLLREQKRFSQAESVLSDGLATQPGEAMLLHLRGLTRLQLRHIEPALEDLKAALQAAPDNSTYGYRLVLAMHHTGHRDEAAALLLQLTQRFPDDPQIRALQSQLQPKPVTAD</sequence>
<comment type="caution">
    <text evidence="6">The sequence shown here is derived from an EMBL/GenBank/DDBJ whole genome shotgun (WGS) entry which is preliminary data.</text>
</comment>
<dbReference type="Gene3D" id="1.10.1130.10">
    <property type="entry name" value="Flavocytochrome C3, Chain A"/>
    <property type="match status" value="2"/>
</dbReference>
<accession>A0ABQ1KRG1</accession>
<dbReference type="Pfam" id="PF13435">
    <property type="entry name" value="Cytochrome_C554"/>
    <property type="match status" value="2"/>
</dbReference>
<evidence type="ECO:0008006" key="8">
    <source>
        <dbReference type="Google" id="ProtNLM"/>
    </source>
</evidence>
<evidence type="ECO:0000256" key="1">
    <source>
        <dbReference type="ARBA" id="ARBA00022729"/>
    </source>
</evidence>